<dbReference type="Proteomes" id="UP000515180">
    <property type="component" value="Unplaced"/>
</dbReference>
<dbReference type="AlphaFoldDB" id="A0A6P3UTC7"/>
<organism evidence="1 2">
    <name type="scientific">Bombus impatiens</name>
    <name type="common">Bumblebee</name>
    <dbReference type="NCBI Taxonomy" id="132113"/>
    <lineage>
        <taxon>Eukaryota</taxon>
        <taxon>Metazoa</taxon>
        <taxon>Ecdysozoa</taxon>
        <taxon>Arthropoda</taxon>
        <taxon>Hexapoda</taxon>
        <taxon>Insecta</taxon>
        <taxon>Pterygota</taxon>
        <taxon>Neoptera</taxon>
        <taxon>Endopterygota</taxon>
        <taxon>Hymenoptera</taxon>
        <taxon>Apocrita</taxon>
        <taxon>Aculeata</taxon>
        <taxon>Apoidea</taxon>
        <taxon>Anthophila</taxon>
        <taxon>Apidae</taxon>
        <taxon>Bombus</taxon>
        <taxon>Pyrobombus</taxon>
    </lineage>
</organism>
<accession>A0A6P3UTC7</accession>
<dbReference type="GeneID" id="100749322"/>
<reference evidence="2" key="1">
    <citation type="submission" date="2025-08" db="UniProtKB">
        <authorList>
            <consortium name="RefSeq"/>
        </authorList>
    </citation>
    <scope>IDENTIFICATION</scope>
</reference>
<evidence type="ECO:0000313" key="2">
    <source>
        <dbReference type="RefSeq" id="XP_012240731.1"/>
    </source>
</evidence>
<dbReference type="OrthoDB" id="6328726at2759"/>
<protein>
    <submittedName>
        <fullName evidence="2">Uncharacterized protein LOC100749322 isoform X1</fullName>
    </submittedName>
</protein>
<name>A0A6P3UTC7_BOMIM</name>
<sequence length="206" mass="24105">MQRVLPSGNGSGVNQSFNNVVTDKMPFAAVGVLGMDSYDLYKKCNRSFQELKKLDVTQYHDPRYHPPLGRDLFYLPEEEYIEKLENGQQQPLNRDNRNSLPDYHSLCETVTETVRLDDSEYEYQPPLYHEVYCKSHNLLDSLQRATNPSKQKCVHNGFHCVQRSKNLLLVRRRWENECWEPFIKQIASGCDCMWPKSILGDITNHY</sequence>
<evidence type="ECO:0000313" key="1">
    <source>
        <dbReference type="Proteomes" id="UP000515180"/>
    </source>
</evidence>
<gene>
    <name evidence="2" type="primary">LOC100749322</name>
</gene>
<keyword evidence="1" id="KW-1185">Reference proteome</keyword>
<proteinExistence type="predicted"/>
<dbReference type="RefSeq" id="XP_012240731.1">
    <property type="nucleotide sequence ID" value="XM_012385308.3"/>
</dbReference>
<dbReference type="KEGG" id="bim:100749322"/>